<dbReference type="PANTHER" id="PTHR40980:SF3">
    <property type="entry name" value="TONB-DEPENDENT RECEPTOR-LIKE BETA-BARREL DOMAIN-CONTAINING PROTEIN"/>
    <property type="match status" value="1"/>
</dbReference>
<dbReference type="InterPro" id="IPR012910">
    <property type="entry name" value="Plug_dom"/>
</dbReference>
<feature type="compositionally biased region" description="Polar residues" evidence="1">
    <location>
        <begin position="34"/>
        <end position="47"/>
    </location>
</feature>
<protein>
    <submittedName>
        <fullName evidence="3">TonB-dependent receptor plug domain-containing protein</fullName>
    </submittedName>
</protein>
<dbReference type="Proteomes" id="UP000515955">
    <property type="component" value="Chromosome"/>
</dbReference>
<feature type="region of interest" description="Disordered" evidence="1">
    <location>
        <begin position="366"/>
        <end position="399"/>
    </location>
</feature>
<dbReference type="InterPro" id="IPR037066">
    <property type="entry name" value="Plug_dom_sf"/>
</dbReference>
<sequence length="434" mass="46195">MFLLPGHAFAQQTDDSASATTSVSAQTDPDAGNNPETSPANAATDDPTTVIVTGQRRALATSRNIKRNADTVVDSITATDIGAFPDKSVAEALQRVPGITVNRFAATSDTAHFSAEPSGVIVRGLPQVRSEFNGRDSFSANSSRGLSWGDITPELMAGVDTYKNQTAEMIEGGIAGSINLRTRVPFDATGQLFQVGANMNYNDLSKKWTPDANVFYSNRWQTGIGEIGLMGNAAYSRVVTASQGIQYGRAAIIDNGFGPDGPDTAYIPYSINFLDNEYDRKRTGIALAGQWRSNDRKLLFTTQFNRSVYKNTWQERSFGAFGLGPDLFGQDVRARVVGPLNGSGNLSGRVPIPAPGTPDFTFDSDGNFQSGTFNRDNSAGNSGGAARTRTRGLAPTTRASRCSTPAITGAARRIANIVRPASQAMRRKSAPAAA</sequence>
<evidence type="ECO:0000313" key="4">
    <source>
        <dbReference type="Proteomes" id="UP000515955"/>
    </source>
</evidence>
<evidence type="ECO:0000256" key="1">
    <source>
        <dbReference type="SAM" id="MobiDB-lite"/>
    </source>
</evidence>
<evidence type="ECO:0000313" key="3">
    <source>
        <dbReference type="EMBL" id="QNN65149.1"/>
    </source>
</evidence>
<dbReference type="Gene3D" id="2.170.130.10">
    <property type="entry name" value="TonB-dependent receptor, plug domain"/>
    <property type="match status" value="1"/>
</dbReference>
<gene>
    <name evidence="3" type="ORF">H9L12_00345</name>
</gene>
<dbReference type="SUPFAM" id="SSF56935">
    <property type="entry name" value="Porins"/>
    <property type="match status" value="1"/>
</dbReference>
<accession>A0A7G9SBC4</accession>
<feature type="compositionally biased region" description="Polar residues" evidence="1">
    <location>
        <begin position="366"/>
        <end position="380"/>
    </location>
</feature>
<keyword evidence="4" id="KW-1185">Reference proteome</keyword>
<dbReference type="Pfam" id="PF07715">
    <property type="entry name" value="Plug"/>
    <property type="match status" value="1"/>
</dbReference>
<name>A0A7G9SBC4_9SPHN</name>
<feature type="compositionally biased region" description="Low complexity" evidence="1">
    <location>
        <begin position="10"/>
        <end position="28"/>
    </location>
</feature>
<organism evidence="3 4">
    <name type="scientific">Sphingomonas rhizophila</name>
    <dbReference type="NCBI Taxonomy" id="2071607"/>
    <lineage>
        <taxon>Bacteria</taxon>
        <taxon>Pseudomonadati</taxon>
        <taxon>Pseudomonadota</taxon>
        <taxon>Alphaproteobacteria</taxon>
        <taxon>Sphingomonadales</taxon>
        <taxon>Sphingomonadaceae</taxon>
        <taxon>Sphingomonas</taxon>
    </lineage>
</organism>
<feature type="domain" description="TonB-dependent receptor plug" evidence="2">
    <location>
        <begin position="66"/>
        <end position="176"/>
    </location>
</feature>
<keyword evidence="3" id="KW-0675">Receptor</keyword>
<dbReference type="KEGG" id="srhi:H9L12_00345"/>
<proteinExistence type="predicted"/>
<dbReference type="EMBL" id="CP060717">
    <property type="protein sequence ID" value="QNN65149.1"/>
    <property type="molecule type" value="Genomic_DNA"/>
</dbReference>
<dbReference type="AlphaFoldDB" id="A0A7G9SBC4"/>
<dbReference type="PANTHER" id="PTHR40980">
    <property type="entry name" value="PLUG DOMAIN-CONTAINING PROTEIN"/>
    <property type="match status" value="1"/>
</dbReference>
<dbReference type="RefSeq" id="WP_187542146.1">
    <property type="nucleotide sequence ID" value="NZ_CP060717.1"/>
</dbReference>
<evidence type="ECO:0000259" key="2">
    <source>
        <dbReference type="Pfam" id="PF07715"/>
    </source>
</evidence>
<reference evidence="3 4" key="1">
    <citation type="submission" date="2020-08" db="EMBL/GenBank/DDBJ databases">
        <title>Genome sequence of Sphingomonas rhizophila KACC 19189T.</title>
        <authorList>
            <person name="Hyun D.-W."/>
            <person name="Bae J.-W."/>
        </authorList>
    </citation>
    <scope>NUCLEOTIDE SEQUENCE [LARGE SCALE GENOMIC DNA]</scope>
    <source>
        <strain evidence="3 4">KACC 19189</strain>
    </source>
</reference>
<feature type="region of interest" description="Disordered" evidence="1">
    <location>
        <begin position="1"/>
        <end position="47"/>
    </location>
</feature>